<evidence type="ECO:0000313" key="1">
    <source>
        <dbReference type="EMBL" id="MSS14895.1"/>
    </source>
</evidence>
<sequence>MFSSEDLKCLDPQYFSIITTDAYDVTIMSRNTGHYWYLHNPEYPDQGTVIIFHKHKASHPYHQHGRENTLRQAVRSIRSHDQWQMNGRKISE</sequence>
<proteinExistence type="predicted"/>
<accession>A0A6L5X5P6</accession>
<keyword evidence="2" id="KW-1185">Reference proteome</keyword>
<reference evidence="1 2" key="1">
    <citation type="submission" date="2019-08" db="EMBL/GenBank/DDBJ databases">
        <title>In-depth cultivation of the pig gut microbiome towards novel bacterial diversity and tailored functional studies.</title>
        <authorList>
            <person name="Wylensek D."/>
            <person name="Hitch T.C.A."/>
            <person name="Clavel T."/>
        </authorList>
    </citation>
    <scope>NUCLEOTIDE SEQUENCE [LARGE SCALE GENOMIC DNA]</scope>
    <source>
        <strain evidence="1 2">Oil+RF-744-WCA-WT-11</strain>
    </source>
</reference>
<comment type="caution">
    <text evidence="1">The sequence shown here is derived from an EMBL/GenBank/DDBJ whole genome shotgun (WGS) entry which is preliminary data.</text>
</comment>
<gene>
    <name evidence="1" type="ORF">FYJ35_07530</name>
</gene>
<protein>
    <submittedName>
        <fullName evidence="1">Uncharacterized protein</fullName>
    </submittedName>
</protein>
<organism evidence="1 2">
    <name type="scientific">Porcincola intestinalis</name>
    <dbReference type="NCBI Taxonomy" id="2606632"/>
    <lineage>
        <taxon>Bacteria</taxon>
        <taxon>Bacillati</taxon>
        <taxon>Bacillota</taxon>
        <taxon>Clostridia</taxon>
        <taxon>Lachnospirales</taxon>
        <taxon>Lachnospiraceae</taxon>
        <taxon>Porcincola</taxon>
    </lineage>
</organism>
<dbReference type="RefSeq" id="WP_154525202.1">
    <property type="nucleotide sequence ID" value="NZ_VULZ01000007.1"/>
</dbReference>
<dbReference type="AlphaFoldDB" id="A0A6L5X5P6"/>
<evidence type="ECO:0000313" key="2">
    <source>
        <dbReference type="Proteomes" id="UP000481852"/>
    </source>
</evidence>
<dbReference type="EMBL" id="VULZ01000007">
    <property type="protein sequence ID" value="MSS14895.1"/>
    <property type="molecule type" value="Genomic_DNA"/>
</dbReference>
<dbReference type="Proteomes" id="UP000481852">
    <property type="component" value="Unassembled WGS sequence"/>
</dbReference>
<name>A0A6L5X5P6_9FIRM</name>